<keyword evidence="2" id="KW-1185">Reference proteome</keyword>
<name>A0ABZ1YRM6_9NOCA</name>
<sequence length="67" mass="7305">MPVEDMIPRGLTNANRVIAGIYESGGTTGDPKRFVMFDRWMEFALSWDEHHCTGIGDANVLAVPPGG</sequence>
<proteinExistence type="predicted"/>
<protein>
    <recommendedName>
        <fullName evidence="3">AMP-dependent synthetase/ligase domain-containing protein</fullName>
    </recommendedName>
</protein>
<dbReference type="RefSeq" id="WP_327099180.1">
    <property type="nucleotide sequence ID" value="NZ_CP109149.1"/>
</dbReference>
<evidence type="ECO:0000313" key="1">
    <source>
        <dbReference type="EMBL" id="WUV45917.1"/>
    </source>
</evidence>
<gene>
    <name evidence="1" type="ORF">OG563_43740</name>
</gene>
<dbReference type="Proteomes" id="UP001432062">
    <property type="component" value="Chromosome"/>
</dbReference>
<accession>A0ABZ1YRM6</accession>
<organism evidence="1 2">
    <name type="scientific">Nocardia vinacea</name>
    <dbReference type="NCBI Taxonomy" id="96468"/>
    <lineage>
        <taxon>Bacteria</taxon>
        <taxon>Bacillati</taxon>
        <taxon>Actinomycetota</taxon>
        <taxon>Actinomycetes</taxon>
        <taxon>Mycobacteriales</taxon>
        <taxon>Nocardiaceae</taxon>
        <taxon>Nocardia</taxon>
    </lineage>
</organism>
<evidence type="ECO:0008006" key="3">
    <source>
        <dbReference type="Google" id="ProtNLM"/>
    </source>
</evidence>
<evidence type="ECO:0000313" key="2">
    <source>
        <dbReference type="Proteomes" id="UP001432062"/>
    </source>
</evidence>
<reference evidence="1" key="1">
    <citation type="submission" date="2022-10" db="EMBL/GenBank/DDBJ databases">
        <title>The complete genomes of actinobacterial strains from the NBC collection.</title>
        <authorList>
            <person name="Joergensen T.S."/>
            <person name="Alvarez Arevalo M."/>
            <person name="Sterndorff E.B."/>
            <person name="Faurdal D."/>
            <person name="Vuksanovic O."/>
            <person name="Mourched A.-S."/>
            <person name="Charusanti P."/>
            <person name="Shaw S."/>
            <person name="Blin K."/>
            <person name="Weber T."/>
        </authorList>
    </citation>
    <scope>NUCLEOTIDE SEQUENCE</scope>
    <source>
        <strain evidence="1">NBC_01482</strain>
    </source>
</reference>
<dbReference type="EMBL" id="CP109441">
    <property type="protein sequence ID" value="WUV45917.1"/>
    <property type="molecule type" value="Genomic_DNA"/>
</dbReference>